<dbReference type="Proteomes" id="UP000193355">
    <property type="component" value="Unassembled WGS sequence"/>
</dbReference>
<keyword evidence="4" id="KW-1185">Reference proteome</keyword>
<evidence type="ECO:0000259" key="2">
    <source>
        <dbReference type="PROSITE" id="PS50894"/>
    </source>
</evidence>
<dbReference type="EMBL" id="FXBB01000009">
    <property type="protein sequence ID" value="SMG23598.1"/>
    <property type="molecule type" value="Genomic_DNA"/>
</dbReference>
<protein>
    <submittedName>
        <fullName evidence="3">HPt (Histidine-containing phosphotransfer) domain-containing protein</fullName>
    </submittedName>
</protein>
<dbReference type="GO" id="GO:0000160">
    <property type="term" value="P:phosphorelay signal transduction system"/>
    <property type="evidence" value="ECO:0007669"/>
    <property type="project" value="InterPro"/>
</dbReference>
<dbReference type="OrthoDB" id="6401882at2"/>
<dbReference type="PROSITE" id="PS50894">
    <property type="entry name" value="HPT"/>
    <property type="match status" value="1"/>
</dbReference>
<proteinExistence type="predicted"/>
<feature type="modified residue" description="Phosphohistidine" evidence="1">
    <location>
        <position position="53"/>
    </location>
</feature>
<reference evidence="4" key="1">
    <citation type="submission" date="2017-04" db="EMBL/GenBank/DDBJ databases">
        <authorList>
            <person name="Varghese N."/>
            <person name="Submissions S."/>
        </authorList>
    </citation>
    <scope>NUCLEOTIDE SEQUENCE [LARGE SCALE GENOMIC DNA]</scope>
    <source>
        <strain evidence="4">USBA 82</strain>
    </source>
</reference>
<dbReference type="InterPro" id="IPR036641">
    <property type="entry name" value="HPT_dom_sf"/>
</dbReference>
<accession>A0A1X7J8G3</accession>
<sequence length="113" mass="12437">MIDREDLMEIVDNDDEILSELILAFDEDYDPIVKRLEVTIAEGELIHRTRDAHSLKGIFSTLGASEARDIAAKLETAMKEGDLPASEALLGEILKAGEAVKTEARDILSDLRG</sequence>
<dbReference type="AlphaFoldDB" id="A0A1X7J8G3"/>
<dbReference type="InterPro" id="IPR008207">
    <property type="entry name" value="Sig_transdc_His_kin_Hpt_dom"/>
</dbReference>
<evidence type="ECO:0000256" key="1">
    <source>
        <dbReference type="PROSITE-ProRule" id="PRU00110"/>
    </source>
</evidence>
<dbReference type="STRING" id="561720.SAMN06275492_10946"/>
<dbReference type="RefSeq" id="WP_085544267.1">
    <property type="nucleotide sequence ID" value="NZ_FXBB01000009.1"/>
</dbReference>
<feature type="domain" description="HPt" evidence="2">
    <location>
        <begin position="14"/>
        <end position="111"/>
    </location>
</feature>
<name>A0A1X7J8G3_9BACT</name>
<organism evidence="3 4">
    <name type="scientific">Dethiosulfovibrio salsuginis</name>
    <dbReference type="NCBI Taxonomy" id="561720"/>
    <lineage>
        <taxon>Bacteria</taxon>
        <taxon>Thermotogati</taxon>
        <taxon>Synergistota</taxon>
        <taxon>Synergistia</taxon>
        <taxon>Synergistales</taxon>
        <taxon>Dethiosulfovibrionaceae</taxon>
        <taxon>Dethiosulfovibrio</taxon>
    </lineage>
</organism>
<evidence type="ECO:0000313" key="4">
    <source>
        <dbReference type="Proteomes" id="UP000193355"/>
    </source>
</evidence>
<dbReference type="Gene3D" id="1.20.120.160">
    <property type="entry name" value="HPT domain"/>
    <property type="match status" value="1"/>
</dbReference>
<dbReference type="SUPFAM" id="SSF47226">
    <property type="entry name" value="Histidine-containing phosphotransfer domain, HPT domain"/>
    <property type="match status" value="1"/>
</dbReference>
<dbReference type="Pfam" id="PF01627">
    <property type="entry name" value="Hpt"/>
    <property type="match status" value="1"/>
</dbReference>
<keyword evidence="1" id="KW-0597">Phosphoprotein</keyword>
<evidence type="ECO:0000313" key="3">
    <source>
        <dbReference type="EMBL" id="SMG23598.1"/>
    </source>
</evidence>
<gene>
    <name evidence="3" type="ORF">SAMN06275492_10946</name>
</gene>